<feature type="transmembrane region" description="Helical" evidence="1">
    <location>
        <begin position="162"/>
        <end position="182"/>
    </location>
</feature>
<protein>
    <submittedName>
        <fullName evidence="2">HMCN1 protein</fullName>
    </submittedName>
</protein>
<evidence type="ECO:0000256" key="1">
    <source>
        <dbReference type="SAM" id="Phobius"/>
    </source>
</evidence>
<keyword evidence="1" id="KW-0472">Membrane</keyword>
<dbReference type="AlphaFoldDB" id="A0A812Q2J3"/>
<accession>A0A812Q2J3</accession>
<feature type="non-terminal residue" evidence="2">
    <location>
        <position position="1"/>
    </location>
</feature>
<dbReference type="OrthoDB" id="426976at2759"/>
<feature type="transmembrane region" description="Helical" evidence="1">
    <location>
        <begin position="38"/>
        <end position="57"/>
    </location>
</feature>
<keyword evidence="1" id="KW-1133">Transmembrane helix</keyword>
<keyword evidence="1" id="KW-0812">Transmembrane</keyword>
<keyword evidence="3" id="KW-1185">Reference proteome</keyword>
<feature type="transmembrane region" description="Helical" evidence="1">
    <location>
        <begin position="6"/>
        <end position="26"/>
    </location>
</feature>
<feature type="transmembrane region" description="Helical" evidence="1">
    <location>
        <begin position="194"/>
        <end position="214"/>
    </location>
</feature>
<sequence>MAPLFVEIAVFSMWGCMLIIGGLVLTSQSLDLIRVGPLVPLTVLACVMPFAVGLHIMRRTLYHKHLLLEGLAMFDLRHAQCRLESDRDFVHKAIIDWYGTAEAFTDYVRGPLHDELLKSSLNFTIPAQYYAIILLGFVSESLDELLGLVVARAPWRSIIGHLIGHTIGMSAWVIIALELLAYISYRWAAPRKSWALNVGLSFLSFLPFPFYIGLGSSLTRAAVRRGLRQSFVIAFLSTTASFCTVRFNRLHPGQ</sequence>
<name>A0A812Q2J3_SYMPI</name>
<reference evidence="2" key="1">
    <citation type="submission" date="2021-02" db="EMBL/GenBank/DDBJ databases">
        <authorList>
            <person name="Dougan E. K."/>
            <person name="Rhodes N."/>
            <person name="Thang M."/>
            <person name="Chan C."/>
        </authorList>
    </citation>
    <scope>NUCLEOTIDE SEQUENCE</scope>
</reference>
<comment type="caution">
    <text evidence="2">The sequence shown here is derived from an EMBL/GenBank/DDBJ whole genome shotgun (WGS) entry which is preliminary data.</text>
</comment>
<gene>
    <name evidence="2" type="primary">HMCN1</name>
    <name evidence="2" type="ORF">SPIL2461_LOCUS9293</name>
</gene>
<organism evidence="2 3">
    <name type="scientific">Symbiodinium pilosum</name>
    <name type="common">Dinoflagellate</name>
    <dbReference type="NCBI Taxonomy" id="2952"/>
    <lineage>
        <taxon>Eukaryota</taxon>
        <taxon>Sar</taxon>
        <taxon>Alveolata</taxon>
        <taxon>Dinophyceae</taxon>
        <taxon>Suessiales</taxon>
        <taxon>Symbiodiniaceae</taxon>
        <taxon>Symbiodinium</taxon>
    </lineage>
</organism>
<dbReference type="Proteomes" id="UP000649617">
    <property type="component" value="Unassembled WGS sequence"/>
</dbReference>
<proteinExistence type="predicted"/>
<dbReference type="EMBL" id="CAJNIZ010016069">
    <property type="protein sequence ID" value="CAE7381096.1"/>
    <property type="molecule type" value="Genomic_DNA"/>
</dbReference>
<evidence type="ECO:0000313" key="3">
    <source>
        <dbReference type="Proteomes" id="UP000649617"/>
    </source>
</evidence>
<evidence type="ECO:0000313" key="2">
    <source>
        <dbReference type="EMBL" id="CAE7381096.1"/>
    </source>
</evidence>